<accession>B0C9G5</accession>
<dbReference type="EMBL" id="CP000828">
    <property type="protein sequence ID" value="ABW28978.1"/>
    <property type="molecule type" value="Genomic_DNA"/>
</dbReference>
<dbReference type="KEGG" id="amr:AM1_3994"/>
<gene>
    <name evidence="3" type="ordered locus">AM1_3994</name>
</gene>
<dbReference type="Proteomes" id="UP000000268">
    <property type="component" value="Chromosome"/>
</dbReference>
<dbReference type="AlphaFoldDB" id="B0C9G5"/>
<reference evidence="3 4" key="1">
    <citation type="journal article" date="2008" name="Proc. Natl. Acad. Sci. U.S.A.">
        <title>Niche adaptation and genome expansion in the chlorophyll d-producing cyanobacterium Acaryochloris marina.</title>
        <authorList>
            <person name="Swingley W.D."/>
            <person name="Chen M."/>
            <person name="Cheung P.C."/>
            <person name="Conrad A.L."/>
            <person name="Dejesa L.C."/>
            <person name="Hao J."/>
            <person name="Honchak B.M."/>
            <person name="Karbach L.E."/>
            <person name="Kurdoglu A."/>
            <person name="Lahiri S."/>
            <person name="Mastrian S.D."/>
            <person name="Miyashita H."/>
            <person name="Page L."/>
            <person name="Ramakrishna P."/>
            <person name="Satoh S."/>
            <person name="Sattley W.M."/>
            <person name="Shimada Y."/>
            <person name="Taylor H.L."/>
            <person name="Tomo T."/>
            <person name="Tsuchiya T."/>
            <person name="Wang Z.T."/>
            <person name="Raymond J."/>
            <person name="Mimuro M."/>
            <person name="Blankenship R.E."/>
            <person name="Touchman J.W."/>
        </authorList>
    </citation>
    <scope>NUCLEOTIDE SEQUENCE [LARGE SCALE GENOMIC DNA]</scope>
    <source>
        <strain evidence="4">MBIC 11017</strain>
    </source>
</reference>
<evidence type="ECO:0000256" key="1">
    <source>
        <dbReference type="SAM" id="MobiDB-lite"/>
    </source>
</evidence>
<feature type="domain" description="DUF4333" evidence="2">
    <location>
        <begin position="9"/>
        <end position="75"/>
    </location>
</feature>
<sequence length="277" mass="29430">MSLASLLAACSPTLNTGKLEDEIQKGIEAQTDINVSSISCPTNVELEEGDIFDCEVEASDATKFTVTVTQQDDEGNVTWKQNPVSAASNNNDDTDSSDSTDSPGDLLPTEDPPSPEPEPEPTPSNVDPNAPRLDSSIVESTIKEQFADQAGIPVRSVACPQNVVINVGNKFNCTVKATNGKTIEAVVTQTNEQGGFSWNATSGLISYDKVEGLIKTGLQDQENLAVTPSCGTPQTRYIIAYSGEKFSCSATDPNGRKIPISVSVQSDDGQVVVNWKL</sequence>
<evidence type="ECO:0000313" key="4">
    <source>
        <dbReference type="Proteomes" id="UP000000268"/>
    </source>
</evidence>
<feature type="compositionally biased region" description="Low complexity" evidence="1">
    <location>
        <begin position="99"/>
        <end position="109"/>
    </location>
</feature>
<name>B0C9G5_ACAM1</name>
<dbReference type="InterPro" id="IPR025637">
    <property type="entry name" value="DUF4333"/>
</dbReference>
<organism evidence="3 4">
    <name type="scientific">Acaryochloris marina (strain MBIC 11017)</name>
    <dbReference type="NCBI Taxonomy" id="329726"/>
    <lineage>
        <taxon>Bacteria</taxon>
        <taxon>Bacillati</taxon>
        <taxon>Cyanobacteriota</taxon>
        <taxon>Cyanophyceae</taxon>
        <taxon>Acaryochloridales</taxon>
        <taxon>Acaryochloridaceae</taxon>
        <taxon>Acaryochloris</taxon>
    </lineage>
</organism>
<evidence type="ECO:0000313" key="3">
    <source>
        <dbReference type="EMBL" id="ABW28978.1"/>
    </source>
</evidence>
<feature type="region of interest" description="Disordered" evidence="1">
    <location>
        <begin position="74"/>
        <end position="133"/>
    </location>
</feature>
<feature type="domain" description="DUF4333" evidence="2">
    <location>
        <begin position="129"/>
        <end position="194"/>
    </location>
</feature>
<dbReference type="Pfam" id="PF14230">
    <property type="entry name" value="DUF4333"/>
    <property type="match status" value="2"/>
</dbReference>
<keyword evidence="4" id="KW-1185">Reference proteome</keyword>
<evidence type="ECO:0000259" key="2">
    <source>
        <dbReference type="Pfam" id="PF14230"/>
    </source>
</evidence>
<dbReference type="eggNOG" id="ENOG50330PY">
    <property type="taxonomic scope" value="Bacteria"/>
</dbReference>
<feature type="compositionally biased region" description="Pro residues" evidence="1">
    <location>
        <begin position="110"/>
        <end position="122"/>
    </location>
</feature>
<protein>
    <recommendedName>
        <fullName evidence="2">DUF4333 domain-containing protein</fullName>
    </recommendedName>
</protein>
<proteinExistence type="predicted"/>
<dbReference type="HOGENOM" id="CLU_879609_0_0_3"/>